<dbReference type="GO" id="GO:0051539">
    <property type="term" value="F:4 iron, 4 sulfur cluster binding"/>
    <property type="evidence" value="ECO:0007669"/>
    <property type="project" value="UniProtKB-KW"/>
</dbReference>
<dbReference type="PRINTS" id="PR00411">
    <property type="entry name" value="PNDRDTASEI"/>
</dbReference>
<reference evidence="6 7" key="1">
    <citation type="submission" date="2020-02" db="EMBL/GenBank/DDBJ databases">
        <authorList>
            <person name="Li X.-J."/>
            <person name="Feng X.-M."/>
        </authorList>
    </citation>
    <scope>NUCLEOTIDE SEQUENCE [LARGE SCALE GENOMIC DNA]</scope>
    <source>
        <strain evidence="6 7">CGMCC 4.7225</strain>
    </source>
</reference>
<dbReference type="GO" id="GO:0046872">
    <property type="term" value="F:metal ion binding"/>
    <property type="evidence" value="ECO:0007669"/>
    <property type="project" value="UniProtKB-KW"/>
</dbReference>
<dbReference type="PANTHER" id="PTHR43498">
    <property type="entry name" value="FERREDOXIN:COB-COM HETERODISULFIDE REDUCTASE SUBUNIT A"/>
    <property type="match status" value="1"/>
</dbReference>
<evidence type="ECO:0000256" key="4">
    <source>
        <dbReference type="ARBA" id="ARBA00023004"/>
    </source>
</evidence>
<evidence type="ECO:0000256" key="1">
    <source>
        <dbReference type="ARBA" id="ARBA00022485"/>
    </source>
</evidence>
<dbReference type="RefSeq" id="WP_163818702.1">
    <property type="nucleotide sequence ID" value="NZ_JAAGOB010000005.1"/>
</dbReference>
<protein>
    <submittedName>
        <fullName evidence="6">FAD-dependent oxidoreductase</fullName>
    </submittedName>
</protein>
<keyword evidence="4" id="KW-0408">Iron</keyword>
<proteinExistence type="predicted"/>
<gene>
    <name evidence="6" type="ORF">G1H11_11555</name>
</gene>
<dbReference type="GO" id="GO:0016491">
    <property type="term" value="F:oxidoreductase activity"/>
    <property type="evidence" value="ECO:0007669"/>
    <property type="project" value="UniProtKB-KW"/>
</dbReference>
<evidence type="ECO:0000256" key="5">
    <source>
        <dbReference type="ARBA" id="ARBA00023014"/>
    </source>
</evidence>
<dbReference type="EMBL" id="JAAGOB010000005">
    <property type="protein sequence ID" value="NED95945.1"/>
    <property type="molecule type" value="Genomic_DNA"/>
</dbReference>
<dbReference type="PANTHER" id="PTHR43498:SF1">
    <property type="entry name" value="COB--COM HETERODISULFIDE REDUCTASE IRON-SULFUR SUBUNIT A"/>
    <property type="match status" value="1"/>
</dbReference>
<dbReference type="InterPro" id="IPR039650">
    <property type="entry name" value="HdrA-like"/>
</dbReference>
<accession>A0A6N9YLV4</accession>
<evidence type="ECO:0000256" key="3">
    <source>
        <dbReference type="ARBA" id="ARBA00023002"/>
    </source>
</evidence>
<sequence>MHGPDVVVYGATSGGVCAAVAAAEAGATVLLLEPGRHVGGMTSGGLGYTDVGDARVVQGMAGRLREAIAAHYGVPVGHYAGPEPHVAEAIYLRWLEEAGVEVRFGSALERVETADARITALVLAGGERITGGVFVDAGYEGDVMAGAGVSYAVGREDRSLYGERYAGRQELVPGRHTVPAWISPFAGDPDGFEGGAILSQIHDRDLVDAGIGDRGVMSYGYRVCLTQAADRVPFTPSESYDDAYWELGRRIFERWRRDGLEVRAGQLLGLEQNLPNGKCDGNSIGPFSLSVLDGSAWAYPDADAAGRERIRLHHLNHARDFLYFLANDPAVPSQVRAEMSRWGLPADEFADTGHLPHQLYVREARRMLGEYVLTEHDLTGNPPRRQHDVVAMGSYHIDVREVQRVWRWVHEHPRPIGMVFTEGYLSVPVQPYPIPYRSLVPRYEECVNLIVPVCVSASHVAFSSVRMEVQYQMLGHAAGVAAVEAARSGRPVQSVDVASVQDTLRAAGQVLAL</sequence>
<organism evidence="6 7">
    <name type="scientific">Phytoactinopolyspora alkaliphila</name>
    <dbReference type="NCBI Taxonomy" id="1783498"/>
    <lineage>
        <taxon>Bacteria</taxon>
        <taxon>Bacillati</taxon>
        <taxon>Actinomycetota</taxon>
        <taxon>Actinomycetes</taxon>
        <taxon>Jiangellales</taxon>
        <taxon>Jiangellaceae</taxon>
        <taxon>Phytoactinopolyspora</taxon>
    </lineage>
</organism>
<keyword evidence="2" id="KW-0479">Metal-binding</keyword>
<keyword evidence="1" id="KW-0004">4Fe-4S</keyword>
<evidence type="ECO:0000256" key="2">
    <source>
        <dbReference type="ARBA" id="ARBA00022723"/>
    </source>
</evidence>
<keyword evidence="5" id="KW-0411">Iron-sulfur</keyword>
<dbReference type="InterPro" id="IPR036188">
    <property type="entry name" value="FAD/NAD-bd_sf"/>
</dbReference>
<dbReference type="AlphaFoldDB" id="A0A6N9YLV4"/>
<comment type="caution">
    <text evidence="6">The sequence shown here is derived from an EMBL/GenBank/DDBJ whole genome shotgun (WGS) entry which is preliminary data.</text>
</comment>
<dbReference type="Pfam" id="PF12831">
    <property type="entry name" value="FAD_oxidored"/>
    <property type="match status" value="1"/>
</dbReference>
<evidence type="ECO:0000313" key="7">
    <source>
        <dbReference type="Proteomes" id="UP000469185"/>
    </source>
</evidence>
<dbReference type="SUPFAM" id="SSF51905">
    <property type="entry name" value="FAD/NAD(P)-binding domain"/>
    <property type="match status" value="1"/>
</dbReference>
<dbReference type="Proteomes" id="UP000469185">
    <property type="component" value="Unassembled WGS sequence"/>
</dbReference>
<keyword evidence="7" id="KW-1185">Reference proteome</keyword>
<name>A0A6N9YLV4_9ACTN</name>
<evidence type="ECO:0000313" key="6">
    <source>
        <dbReference type="EMBL" id="NED95945.1"/>
    </source>
</evidence>
<dbReference type="Gene3D" id="3.50.50.60">
    <property type="entry name" value="FAD/NAD(P)-binding domain"/>
    <property type="match status" value="1"/>
</dbReference>
<keyword evidence="3" id="KW-0560">Oxidoreductase</keyword>